<proteinExistence type="predicted"/>
<accession>A0A0S4QLZ7</accession>
<dbReference type="EMBL" id="FAOZ01000008">
    <property type="protein sequence ID" value="CUU56477.1"/>
    <property type="molecule type" value="Genomic_DNA"/>
</dbReference>
<keyword evidence="4" id="KW-1185">Reference proteome</keyword>
<evidence type="ECO:0000313" key="3">
    <source>
        <dbReference type="EMBL" id="CUU56477.1"/>
    </source>
</evidence>
<evidence type="ECO:0000256" key="1">
    <source>
        <dbReference type="SAM" id="MobiDB-lite"/>
    </source>
</evidence>
<gene>
    <name evidence="3" type="ORF">Ga0074812_1084</name>
</gene>
<organism evidence="3 4">
    <name type="scientific">Parafrankia irregularis</name>
    <dbReference type="NCBI Taxonomy" id="795642"/>
    <lineage>
        <taxon>Bacteria</taxon>
        <taxon>Bacillati</taxon>
        <taxon>Actinomycetota</taxon>
        <taxon>Actinomycetes</taxon>
        <taxon>Frankiales</taxon>
        <taxon>Frankiaceae</taxon>
        <taxon>Parafrankia</taxon>
    </lineage>
</organism>
<feature type="chain" id="PRO_5006626341" description="PKD domain-containing protein" evidence="2">
    <location>
        <begin position="26"/>
        <end position="338"/>
    </location>
</feature>
<keyword evidence="2" id="KW-0732">Signal</keyword>
<evidence type="ECO:0000256" key="2">
    <source>
        <dbReference type="SAM" id="SignalP"/>
    </source>
</evidence>
<dbReference type="AlphaFoldDB" id="A0A0S4QLZ7"/>
<dbReference type="Proteomes" id="UP000198802">
    <property type="component" value="Unassembled WGS sequence"/>
</dbReference>
<feature type="signal peptide" evidence="2">
    <location>
        <begin position="1"/>
        <end position="25"/>
    </location>
</feature>
<name>A0A0S4QLZ7_9ACTN</name>
<dbReference type="RefSeq" id="WP_091276950.1">
    <property type="nucleotide sequence ID" value="NZ_FAOZ01000008.1"/>
</dbReference>
<feature type="region of interest" description="Disordered" evidence="1">
    <location>
        <begin position="259"/>
        <end position="289"/>
    </location>
</feature>
<protein>
    <recommendedName>
        <fullName evidence="5">PKD domain-containing protein</fullName>
    </recommendedName>
</protein>
<sequence>MRLRRLVLTGACLLGFLAAGAPAFADSYATTDCAQNPIPGCDLAAGGSGLAPRPPGGQAPLPRSSGGGSSGRSGAAPPGDVALDPADVAHCSYVRSDFQPTAEAVQPVRFRRAPDGGLRVVAAIDRPGPLLARPAATGPDGRSGAWYVYQCQTDGVRDALYRPPVWIPDGQGGPAAGGPDVGGLAEQARSQLRLQGPAIALSPTSRQLIRLPTWMWLDPAGWEPVSATAAAGGVSVTATATPAGVDWSMGDGTQVHCAGPGTPYPAGGDPKASSPDCGHTYQRVSEDQPGGTFPVTVTLTWNVTWAGAGQTGAFDGLTTVSTVQVEVIAIPALITGGG</sequence>
<feature type="region of interest" description="Disordered" evidence="1">
    <location>
        <begin position="45"/>
        <end position="81"/>
    </location>
</feature>
<evidence type="ECO:0000313" key="4">
    <source>
        <dbReference type="Proteomes" id="UP000198802"/>
    </source>
</evidence>
<reference evidence="4" key="1">
    <citation type="submission" date="2015-11" db="EMBL/GenBank/DDBJ databases">
        <authorList>
            <person name="Varghese N."/>
        </authorList>
    </citation>
    <scope>NUCLEOTIDE SEQUENCE [LARGE SCALE GENOMIC DNA]</scope>
    <source>
        <strain evidence="4">DSM 45899</strain>
    </source>
</reference>
<evidence type="ECO:0008006" key="5">
    <source>
        <dbReference type="Google" id="ProtNLM"/>
    </source>
</evidence>